<comment type="caution">
    <text evidence="1">The sequence shown here is derived from an EMBL/GenBank/DDBJ whole genome shotgun (WGS) entry which is preliminary data.</text>
</comment>
<evidence type="ECO:0000313" key="2">
    <source>
        <dbReference type="Proteomes" id="UP000178254"/>
    </source>
</evidence>
<organism evidence="1 2">
    <name type="scientific">Candidatus Magasanikbacteria bacterium RIFOXYD2_FULL_41_14</name>
    <dbReference type="NCBI Taxonomy" id="1798709"/>
    <lineage>
        <taxon>Bacteria</taxon>
        <taxon>Candidatus Magasanikiibacteriota</taxon>
    </lineage>
</organism>
<dbReference type="EMBL" id="MFRE01000022">
    <property type="protein sequence ID" value="OGH93737.1"/>
    <property type="molecule type" value="Genomic_DNA"/>
</dbReference>
<dbReference type="STRING" id="1798709.A2538_02555"/>
<reference evidence="1 2" key="1">
    <citation type="journal article" date="2016" name="Nat. Commun.">
        <title>Thousands of microbial genomes shed light on interconnected biogeochemical processes in an aquifer system.</title>
        <authorList>
            <person name="Anantharaman K."/>
            <person name="Brown C.T."/>
            <person name="Hug L.A."/>
            <person name="Sharon I."/>
            <person name="Castelle C.J."/>
            <person name="Probst A.J."/>
            <person name="Thomas B.C."/>
            <person name="Singh A."/>
            <person name="Wilkins M.J."/>
            <person name="Karaoz U."/>
            <person name="Brodie E.L."/>
            <person name="Williams K.H."/>
            <person name="Hubbard S.S."/>
            <person name="Banfield J.F."/>
        </authorList>
    </citation>
    <scope>NUCLEOTIDE SEQUENCE [LARGE SCALE GENOMIC DNA]</scope>
</reference>
<dbReference type="AlphaFoldDB" id="A0A1F6PC37"/>
<dbReference type="Proteomes" id="UP000178254">
    <property type="component" value="Unassembled WGS sequence"/>
</dbReference>
<protein>
    <submittedName>
        <fullName evidence="1">Uncharacterized protein</fullName>
    </submittedName>
</protein>
<proteinExistence type="predicted"/>
<sequence>MLILLFWRFSHSGAVDKYARARGGVGDKKVMWYNIVVNYLNLFFMKNKKLDLVIGVLFVVALAFGVSAQGADTGTVSATVTVQNVSLTVSDGTVAYGTQSAGAMTSTLLTGDIQTVTNNGNITENFNIKGQDSANWTLASSSSTDQYTHQFSTTTGSSWTSLTTSYATLDTSKAAAATSTFDLRIYVPSASTNYTSQSVDVTVQAVAS</sequence>
<evidence type="ECO:0000313" key="1">
    <source>
        <dbReference type="EMBL" id="OGH93737.1"/>
    </source>
</evidence>
<accession>A0A1F6PC37</accession>
<gene>
    <name evidence="1" type="ORF">A2538_02555</name>
</gene>
<name>A0A1F6PC37_9BACT</name>